<accession>B3RNG2</accession>
<dbReference type="EMBL" id="DS985242">
    <property type="protein sequence ID" value="EDV28016.1"/>
    <property type="molecule type" value="Genomic_DNA"/>
</dbReference>
<dbReference type="HOGENOM" id="CLU_020277_1_1_1"/>
<dbReference type="InterPro" id="IPR009637">
    <property type="entry name" value="GPR107/GPR108-like"/>
</dbReference>
<evidence type="ECO:0000256" key="3">
    <source>
        <dbReference type="ARBA" id="ARBA00022729"/>
    </source>
</evidence>
<comment type="subcellular location">
    <subcellularLocation>
        <location evidence="1">Membrane</location>
        <topology evidence="1">Multi-pass membrane protein</topology>
    </subcellularLocation>
</comment>
<dbReference type="KEGG" id="tad:TRIADDRAFT_20602"/>
<dbReference type="Proteomes" id="UP000009022">
    <property type="component" value="Unassembled WGS sequence"/>
</dbReference>
<feature type="non-terminal residue" evidence="8">
    <location>
        <position position="1"/>
    </location>
</feature>
<keyword evidence="9" id="KW-1185">Reference proteome</keyword>
<dbReference type="OMA" id="AVWSIWY"/>
<organism evidence="8 9">
    <name type="scientific">Trichoplax adhaerens</name>
    <name type="common">Trichoplax reptans</name>
    <dbReference type="NCBI Taxonomy" id="10228"/>
    <lineage>
        <taxon>Eukaryota</taxon>
        <taxon>Metazoa</taxon>
        <taxon>Placozoa</taxon>
        <taxon>Uniplacotomia</taxon>
        <taxon>Trichoplacea</taxon>
        <taxon>Trichoplacidae</taxon>
        <taxon>Trichoplax</taxon>
    </lineage>
</organism>
<feature type="domain" description="GOST seven transmembrane" evidence="7">
    <location>
        <begin position="2"/>
        <end position="219"/>
    </location>
</feature>
<feature type="transmembrane region" description="Helical" evidence="6">
    <location>
        <begin position="117"/>
        <end position="137"/>
    </location>
</feature>
<dbReference type="eggNOG" id="KOG2569">
    <property type="taxonomic scope" value="Eukaryota"/>
</dbReference>
<dbReference type="InParanoid" id="B3RNG2"/>
<sequence>VFIIHYLMLLLVIFKALDLAFHAVHYHMIDLYGLKADSWAILYYIIHLMKGALLIITIVLIGTGWAFVKHILSDRDKKLFLMIIPLQVLANIAQIVMESTDEGKAQYATWISLFYEIFILVDLICCGAILFPVVWSIKHLQEASKTDGKAAQNLAKLKLFRQFYVMIVCYIYFTRIIVYLLKITVPFQYEWLAPFFTDLATFVFFFLTGYKFRPIADNPYFQLPTEDDDIPVDEVVTTTGATEGISRVSNSATSRIKRLHDTNV</sequence>
<evidence type="ECO:0000313" key="8">
    <source>
        <dbReference type="EMBL" id="EDV28016.1"/>
    </source>
</evidence>
<evidence type="ECO:0000256" key="4">
    <source>
        <dbReference type="ARBA" id="ARBA00022989"/>
    </source>
</evidence>
<evidence type="ECO:0000313" key="9">
    <source>
        <dbReference type="Proteomes" id="UP000009022"/>
    </source>
</evidence>
<evidence type="ECO:0000256" key="1">
    <source>
        <dbReference type="ARBA" id="ARBA00004141"/>
    </source>
</evidence>
<gene>
    <name evidence="8" type="ORF">TRIADDRAFT_20602</name>
</gene>
<feature type="transmembrane region" description="Helical" evidence="6">
    <location>
        <begin position="191"/>
        <end position="210"/>
    </location>
</feature>
<evidence type="ECO:0000256" key="5">
    <source>
        <dbReference type="ARBA" id="ARBA00023136"/>
    </source>
</evidence>
<dbReference type="PANTHER" id="PTHR21229:SF2">
    <property type="entry name" value="RE59932P"/>
    <property type="match status" value="1"/>
</dbReference>
<dbReference type="PANTHER" id="PTHR21229">
    <property type="entry name" value="LUNG SEVEN TRANSMEMBRANE RECEPTOR"/>
    <property type="match status" value="1"/>
</dbReference>
<keyword evidence="2 6" id="KW-0812">Transmembrane</keyword>
<dbReference type="AlphaFoldDB" id="B3RNG2"/>
<dbReference type="RefSeq" id="XP_002109850.1">
    <property type="nucleotide sequence ID" value="XM_002109814.1"/>
</dbReference>
<dbReference type="InterPro" id="IPR053937">
    <property type="entry name" value="GOST_TM"/>
</dbReference>
<dbReference type="GeneID" id="6750497"/>
<dbReference type="CTD" id="6750497"/>
<evidence type="ECO:0000256" key="6">
    <source>
        <dbReference type="SAM" id="Phobius"/>
    </source>
</evidence>
<dbReference type="PhylomeDB" id="B3RNG2"/>
<dbReference type="Pfam" id="PF06814">
    <property type="entry name" value="GOST_TM"/>
    <property type="match status" value="1"/>
</dbReference>
<evidence type="ECO:0000259" key="7">
    <source>
        <dbReference type="Pfam" id="PF06814"/>
    </source>
</evidence>
<evidence type="ECO:0000256" key="2">
    <source>
        <dbReference type="ARBA" id="ARBA00022692"/>
    </source>
</evidence>
<keyword evidence="3" id="KW-0732">Signal</keyword>
<proteinExistence type="predicted"/>
<feature type="transmembrane region" description="Helical" evidence="6">
    <location>
        <begin position="163"/>
        <end position="185"/>
    </location>
</feature>
<feature type="transmembrane region" description="Helical" evidence="6">
    <location>
        <begin position="41"/>
        <end position="67"/>
    </location>
</feature>
<dbReference type="GO" id="GO:0016020">
    <property type="term" value="C:membrane"/>
    <property type="evidence" value="ECO:0007669"/>
    <property type="project" value="UniProtKB-SubCell"/>
</dbReference>
<dbReference type="STRING" id="10228.B3RNG2"/>
<feature type="transmembrane region" description="Helical" evidence="6">
    <location>
        <begin position="7"/>
        <end position="29"/>
    </location>
</feature>
<dbReference type="OrthoDB" id="29657at2759"/>
<name>B3RNG2_TRIAD</name>
<protein>
    <recommendedName>
        <fullName evidence="7">GOST seven transmembrane domain-containing protein</fullName>
    </recommendedName>
</protein>
<keyword evidence="4 6" id="KW-1133">Transmembrane helix</keyword>
<keyword evidence="5 6" id="KW-0472">Membrane</keyword>
<reference evidence="8 9" key="1">
    <citation type="journal article" date="2008" name="Nature">
        <title>The Trichoplax genome and the nature of placozoans.</title>
        <authorList>
            <person name="Srivastava M."/>
            <person name="Begovic E."/>
            <person name="Chapman J."/>
            <person name="Putnam N.H."/>
            <person name="Hellsten U."/>
            <person name="Kawashima T."/>
            <person name="Kuo A."/>
            <person name="Mitros T."/>
            <person name="Salamov A."/>
            <person name="Carpenter M.L."/>
            <person name="Signorovitch A.Y."/>
            <person name="Moreno M.A."/>
            <person name="Kamm K."/>
            <person name="Grimwood J."/>
            <person name="Schmutz J."/>
            <person name="Shapiro H."/>
            <person name="Grigoriev I.V."/>
            <person name="Buss L.W."/>
            <person name="Schierwater B."/>
            <person name="Dellaporta S.L."/>
            <person name="Rokhsar D.S."/>
        </authorList>
    </citation>
    <scope>NUCLEOTIDE SEQUENCE [LARGE SCALE GENOMIC DNA]</scope>
    <source>
        <strain evidence="8 9">Grell-BS-1999</strain>
    </source>
</reference>
<feature type="transmembrane region" description="Helical" evidence="6">
    <location>
        <begin position="79"/>
        <end position="97"/>
    </location>
</feature>